<dbReference type="EMBL" id="LMXU01000002">
    <property type="protein sequence ID" value="KWU02471.1"/>
    <property type="molecule type" value="Genomic_DNA"/>
</dbReference>
<evidence type="ECO:0000256" key="2">
    <source>
        <dbReference type="ARBA" id="ARBA00022679"/>
    </source>
</evidence>
<dbReference type="FunFam" id="3.40.50.2000:FF:000023">
    <property type="entry name" value="ADP-heptose--LPS heptosyltransferase II"/>
    <property type="match status" value="1"/>
</dbReference>
<dbReference type="OrthoDB" id="9781892at2"/>
<proteinExistence type="inferred from homology"/>
<dbReference type="GO" id="GO:0008713">
    <property type="term" value="F:ADP-heptose-lipopolysaccharide heptosyltransferase activity"/>
    <property type="evidence" value="ECO:0007669"/>
    <property type="project" value="TreeGrafter"/>
</dbReference>
<dbReference type="CDD" id="cd03789">
    <property type="entry name" value="GT9_LPS_heptosyltransferase"/>
    <property type="match status" value="1"/>
</dbReference>
<sequence>MSLFSTAPQSLCILRLSAIGDVCHAISVVQAIQKQWPETKITWITGKIEAMLIGDLPGIEVIVFDKKQGFKGMRELWRQLSDRKFDALLHMQAALRASVLSWGIKARYKVGFGKNRTREGQSLFTNRQLPISDKFHVLDNFAEFARYIGVPFDKPQWTIPLTPEDEELAISTIANKPTLVISPAASKDSRNWLTERYAAIADHASEEGMQVVLCGSPAPREVNLGNDIEKLCQSPVTNLIGKTNLKQLTAVLKHATVVLAPDTGPAHLATTQSTPVIGLYAHSDPRRTGPYNDLDIVASVYQQHVEAQQGKPVQELPWGTRAKGDDLMKDITVDMVKQRLDKALTSRPTRYSDNVLNSKQNIKQGTLI</sequence>
<dbReference type="AlphaFoldDB" id="A0A109DBL7"/>
<evidence type="ECO:0000256" key="1">
    <source>
        <dbReference type="ARBA" id="ARBA00022676"/>
    </source>
</evidence>
<dbReference type="GO" id="GO:0005829">
    <property type="term" value="C:cytosol"/>
    <property type="evidence" value="ECO:0007669"/>
    <property type="project" value="TreeGrafter"/>
</dbReference>
<dbReference type="GO" id="GO:0009244">
    <property type="term" value="P:lipopolysaccharide core region biosynthetic process"/>
    <property type="evidence" value="ECO:0007669"/>
    <property type="project" value="TreeGrafter"/>
</dbReference>
<accession>A0A109DBL7</accession>
<name>A0A109DBL7_9VIBR</name>
<dbReference type="PANTHER" id="PTHR30160:SF21">
    <property type="entry name" value="LIPOPOLYSACCHARIDE CORE HEPTOSYLTRANSFERASE OPSX"/>
    <property type="match status" value="1"/>
</dbReference>
<keyword evidence="1" id="KW-0328">Glycosyltransferase</keyword>
<comment type="similarity">
    <text evidence="3">Belongs to the glycosyltransferase 9 family.</text>
</comment>
<evidence type="ECO:0000256" key="3">
    <source>
        <dbReference type="ARBA" id="ARBA00043995"/>
    </source>
</evidence>
<dbReference type="Pfam" id="PF01075">
    <property type="entry name" value="Glyco_transf_9"/>
    <property type="match status" value="1"/>
</dbReference>
<evidence type="ECO:0000313" key="5">
    <source>
        <dbReference type="Proteomes" id="UP000057389"/>
    </source>
</evidence>
<dbReference type="InterPro" id="IPR051199">
    <property type="entry name" value="LPS_LOS_Heptosyltrfase"/>
</dbReference>
<dbReference type="GeneID" id="300177192"/>
<comment type="caution">
    <text evidence="4">The sequence shown here is derived from an EMBL/GenBank/DDBJ whole genome shotgun (WGS) entry which is preliminary data.</text>
</comment>
<evidence type="ECO:0000313" key="4">
    <source>
        <dbReference type="EMBL" id="KWU02471.1"/>
    </source>
</evidence>
<dbReference type="Gene3D" id="3.40.50.2000">
    <property type="entry name" value="Glycogen Phosphorylase B"/>
    <property type="match status" value="2"/>
</dbReference>
<gene>
    <name evidence="4" type="ORF">APQ14_00560</name>
</gene>
<keyword evidence="5" id="KW-1185">Reference proteome</keyword>
<dbReference type="InterPro" id="IPR002201">
    <property type="entry name" value="Glyco_trans_9"/>
</dbReference>
<protein>
    <submittedName>
        <fullName evidence="4">Glycosyl transferase</fullName>
    </submittedName>
</protein>
<dbReference type="PANTHER" id="PTHR30160">
    <property type="entry name" value="TETRAACYLDISACCHARIDE 4'-KINASE-RELATED"/>
    <property type="match status" value="1"/>
</dbReference>
<reference evidence="4 5" key="1">
    <citation type="submission" date="2015-11" db="EMBL/GenBank/DDBJ databases">
        <title>Draft WGS of Vibrio toranzoniae.</title>
        <authorList>
            <person name="Lasa A."/>
            <person name="Romalde J.L."/>
        </authorList>
    </citation>
    <scope>NUCLEOTIDE SEQUENCE [LARGE SCALE GENOMIC DNA]</scope>
    <source>
        <strain evidence="4 5">Vb 10.8</strain>
    </source>
</reference>
<dbReference type="RefSeq" id="WP_060466943.1">
    <property type="nucleotide sequence ID" value="NZ_AP025514.1"/>
</dbReference>
<keyword evidence="2 4" id="KW-0808">Transferase</keyword>
<dbReference type="SUPFAM" id="SSF53756">
    <property type="entry name" value="UDP-Glycosyltransferase/glycogen phosphorylase"/>
    <property type="match status" value="1"/>
</dbReference>
<organism evidence="4 5">
    <name type="scientific">Vibrio toranzoniae</name>
    <dbReference type="NCBI Taxonomy" id="1194427"/>
    <lineage>
        <taxon>Bacteria</taxon>
        <taxon>Pseudomonadati</taxon>
        <taxon>Pseudomonadota</taxon>
        <taxon>Gammaproteobacteria</taxon>
        <taxon>Vibrionales</taxon>
        <taxon>Vibrionaceae</taxon>
        <taxon>Vibrio</taxon>
    </lineage>
</organism>
<dbReference type="Proteomes" id="UP000057389">
    <property type="component" value="Unassembled WGS sequence"/>
</dbReference>